<sequence length="546" mass="61452">MEHFLVLAVVTAFTLPTSQAVFDCSGKKDYFYKDDVSCIKYYECRYGQLVGTYSCSLGYFFSQDAVGGISATRLIEDGVCTLHGYRAGMAPEGPFICPRAGMFAVVKNCSLYIFCNRADVEGNTLQCSEQFFFNETMGSCRWRGHFKDCLRDGTRITSTPHPTTTPRPTQWNPWQRTTKRITTTRAPTTTGKPCFKEGLKTVDIEDCSGFYICINLAWVRYQCPPLLMYNIKTGACQWDVLVDTCDKGKFIWTTTTTKVTSTTTLGYRADMAPERAFTCPRAGIFAVAKNCSLFSICDRADVEGSILQCPDQFFFNETMGSCRWRGLFKDCLRDGTRITSTSPPKSKTLTTTKRETSVDISDKTNNLGIRQQTRAPYVQISYAESHCSANTIMVAVARDVVGPLAGDINLVAHLRDPQCTGKDNSSHILFTFSLDTCGTSARLTKDFVVFQNEIFIKSCSLVQQQVSVPFENYLNTVLTVCKYDRKELLSISYKPHFRTMNVLEHGYGNLTFSLQQNHGVQFKVPYQPDDYPLSVDLRTRYTSVWA</sequence>
<feature type="domain" description="Chitin-binding type-2" evidence="7">
    <location>
        <begin position="191"/>
        <end position="247"/>
    </location>
</feature>
<gene>
    <name evidence="10" type="primary">LOC106169052</name>
</gene>
<keyword evidence="2 6" id="KW-0732">Signal</keyword>
<feature type="domain" description="Chitin-binding type-2" evidence="7">
    <location>
        <begin position="21"/>
        <end position="82"/>
    </location>
</feature>
<feature type="domain" description="Chitin-binding type-2" evidence="7">
    <location>
        <begin position="276"/>
        <end position="333"/>
    </location>
</feature>
<dbReference type="InterPro" id="IPR055356">
    <property type="entry name" value="ZP-N"/>
</dbReference>
<evidence type="ECO:0000259" key="7">
    <source>
        <dbReference type="PROSITE" id="PS50940"/>
    </source>
</evidence>
<dbReference type="OrthoDB" id="8945590at2759"/>
<keyword evidence="4" id="KW-1015">Disulfide bond</keyword>
<dbReference type="Pfam" id="PF23344">
    <property type="entry name" value="ZP-N"/>
    <property type="match status" value="1"/>
</dbReference>
<dbReference type="Pfam" id="PF01607">
    <property type="entry name" value="CBM_14"/>
    <property type="match status" value="3"/>
</dbReference>
<dbReference type="GO" id="GO:0005576">
    <property type="term" value="C:extracellular region"/>
    <property type="evidence" value="ECO:0007669"/>
    <property type="project" value="InterPro"/>
</dbReference>
<dbReference type="Gene3D" id="2.60.40.3210">
    <property type="entry name" value="Zona pellucida, ZP-N domain"/>
    <property type="match status" value="1"/>
</dbReference>
<keyword evidence="9" id="KW-1185">Reference proteome</keyword>
<dbReference type="GO" id="GO:0008061">
    <property type="term" value="F:chitin binding"/>
    <property type="evidence" value="ECO:0007669"/>
    <property type="project" value="UniProtKB-KW"/>
</dbReference>
<evidence type="ECO:0000256" key="3">
    <source>
        <dbReference type="ARBA" id="ARBA00022737"/>
    </source>
</evidence>
<feature type="chain" id="PRO_5010222783" evidence="6">
    <location>
        <begin position="21"/>
        <end position="546"/>
    </location>
</feature>
<organism evidence="9 10">
    <name type="scientific">Lingula anatina</name>
    <name type="common">Brachiopod</name>
    <name type="synonym">Lingula unguis</name>
    <dbReference type="NCBI Taxonomy" id="7574"/>
    <lineage>
        <taxon>Eukaryota</taxon>
        <taxon>Metazoa</taxon>
        <taxon>Spiralia</taxon>
        <taxon>Lophotrochozoa</taxon>
        <taxon>Brachiopoda</taxon>
        <taxon>Linguliformea</taxon>
        <taxon>Lingulata</taxon>
        <taxon>Lingulida</taxon>
        <taxon>Linguloidea</taxon>
        <taxon>Lingulidae</taxon>
        <taxon>Lingula</taxon>
    </lineage>
</organism>
<evidence type="ECO:0000313" key="9">
    <source>
        <dbReference type="Proteomes" id="UP000085678"/>
    </source>
</evidence>
<protein>
    <submittedName>
        <fullName evidence="10">Uncharacterized protein LOC106169052</fullName>
    </submittedName>
</protein>
<evidence type="ECO:0000313" key="10">
    <source>
        <dbReference type="RefSeq" id="XP_013403798.1"/>
    </source>
</evidence>
<evidence type="ECO:0000256" key="2">
    <source>
        <dbReference type="ARBA" id="ARBA00022729"/>
    </source>
</evidence>
<dbReference type="InterPro" id="IPR002557">
    <property type="entry name" value="Chitin-bd_dom"/>
</dbReference>
<dbReference type="AlphaFoldDB" id="A0A1S3J0L2"/>
<proteinExistence type="predicted"/>
<dbReference type="InParanoid" id="A0A1S3J0L2"/>
<keyword evidence="3" id="KW-0677">Repeat</keyword>
<name>A0A1S3J0L2_LINAN</name>
<evidence type="ECO:0000256" key="6">
    <source>
        <dbReference type="SAM" id="SignalP"/>
    </source>
</evidence>
<dbReference type="PANTHER" id="PTHR23301">
    <property type="entry name" value="CHITIN BINDING PERITROPHIN-A"/>
    <property type="match status" value="1"/>
</dbReference>
<evidence type="ECO:0000256" key="1">
    <source>
        <dbReference type="ARBA" id="ARBA00022669"/>
    </source>
</evidence>
<accession>A0A1S3J0L2</accession>
<keyword evidence="1" id="KW-0147">Chitin-binding</keyword>
<keyword evidence="5" id="KW-0325">Glycoprotein</keyword>
<evidence type="ECO:0000256" key="5">
    <source>
        <dbReference type="ARBA" id="ARBA00023180"/>
    </source>
</evidence>
<dbReference type="Gene3D" id="2.170.140.10">
    <property type="entry name" value="Chitin binding domain"/>
    <property type="match status" value="2"/>
</dbReference>
<feature type="domain" description="ZP" evidence="8">
    <location>
        <begin position="386"/>
        <end position="546"/>
    </location>
</feature>
<evidence type="ECO:0000259" key="8">
    <source>
        <dbReference type="PROSITE" id="PS51034"/>
    </source>
</evidence>
<dbReference type="PANTHER" id="PTHR23301:SF0">
    <property type="entry name" value="CHITIN-BINDING TYPE-2 DOMAIN-CONTAINING PROTEIN-RELATED"/>
    <property type="match status" value="1"/>
</dbReference>
<feature type="signal peptide" evidence="6">
    <location>
        <begin position="1"/>
        <end position="20"/>
    </location>
</feature>
<evidence type="ECO:0000256" key="4">
    <source>
        <dbReference type="ARBA" id="ARBA00023157"/>
    </source>
</evidence>
<dbReference type="InterPro" id="IPR036508">
    <property type="entry name" value="Chitin-bd_dom_sf"/>
</dbReference>
<dbReference type="GeneID" id="106169052"/>
<dbReference type="InterPro" id="IPR001507">
    <property type="entry name" value="ZP_dom"/>
</dbReference>
<dbReference type="KEGG" id="lak:106169052"/>
<dbReference type="RefSeq" id="XP_013403798.1">
    <property type="nucleotide sequence ID" value="XM_013548344.1"/>
</dbReference>
<dbReference type="SMART" id="SM00494">
    <property type="entry name" value="ChtBD2"/>
    <property type="match status" value="3"/>
</dbReference>
<dbReference type="SUPFAM" id="SSF57625">
    <property type="entry name" value="Invertebrate chitin-binding proteins"/>
    <property type="match status" value="3"/>
</dbReference>
<dbReference type="Proteomes" id="UP000085678">
    <property type="component" value="Unplaced"/>
</dbReference>
<reference evidence="10" key="1">
    <citation type="submission" date="2025-08" db="UniProtKB">
        <authorList>
            <consortium name="RefSeq"/>
        </authorList>
    </citation>
    <scope>IDENTIFICATION</scope>
    <source>
        <tissue evidence="10">Gonads</tissue>
    </source>
</reference>
<dbReference type="PROSITE" id="PS50940">
    <property type="entry name" value="CHIT_BIND_II"/>
    <property type="match status" value="4"/>
</dbReference>
<feature type="domain" description="Chitin-binding type-2" evidence="7">
    <location>
        <begin position="94"/>
        <end position="151"/>
    </location>
</feature>
<dbReference type="InterPro" id="IPR051940">
    <property type="entry name" value="Chitin_bind-dev_reg"/>
</dbReference>
<dbReference type="PROSITE" id="PS51034">
    <property type="entry name" value="ZP_2"/>
    <property type="match status" value="1"/>
</dbReference>